<dbReference type="EMBL" id="JABRWQ010000003">
    <property type="protein sequence ID" value="NRD23065.1"/>
    <property type="molecule type" value="Genomic_DNA"/>
</dbReference>
<protein>
    <submittedName>
        <fullName evidence="1">Uncharacterized protein</fullName>
    </submittedName>
</protein>
<comment type="caution">
    <text evidence="1">The sequence shown here is derived from an EMBL/GenBank/DDBJ whole genome shotgun (WGS) entry which is preliminary data.</text>
</comment>
<evidence type="ECO:0000313" key="1">
    <source>
        <dbReference type="EMBL" id="NRD23065.1"/>
    </source>
</evidence>
<name>A0ABX2E428_9FLAO</name>
<accession>A0ABX2E428</accession>
<dbReference type="Proteomes" id="UP000805085">
    <property type="component" value="Unassembled WGS sequence"/>
</dbReference>
<sequence length="50" mass="5775">MKPISAAPNMEQVDSEWFGLFFDISGLRTTSDPYAQAEKLAPYVNYWFIK</sequence>
<gene>
    <name evidence="1" type="ORF">HNV10_07425</name>
</gene>
<proteinExistence type="predicted"/>
<reference evidence="1 2" key="1">
    <citation type="journal article" date="2015" name="Int. J. Syst. Evol. Microbiol.">
        <title>Winogradskyella litoriviva sp. nov., isolated from coastal seawater.</title>
        <authorList>
            <person name="Nedashkovskaya O.I."/>
            <person name="Kukhlevskiy A.D."/>
            <person name="Zhukova N.V."/>
            <person name="Kim S.J."/>
            <person name="Rhee S.K."/>
            <person name="Mikhailov V.V."/>
        </authorList>
    </citation>
    <scope>NUCLEOTIDE SEQUENCE [LARGE SCALE GENOMIC DNA]</scope>
    <source>
        <strain evidence="1 2">KMM6491</strain>
    </source>
</reference>
<dbReference type="RefSeq" id="WP_173300703.1">
    <property type="nucleotide sequence ID" value="NZ_JABRWQ010000003.1"/>
</dbReference>
<keyword evidence="2" id="KW-1185">Reference proteome</keyword>
<organism evidence="1 2">
    <name type="scientific">Winogradskyella litoriviva</name>
    <dbReference type="NCBI Taxonomy" id="1220182"/>
    <lineage>
        <taxon>Bacteria</taxon>
        <taxon>Pseudomonadati</taxon>
        <taxon>Bacteroidota</taxon>
        <taxon>Flavobacteriia</taxon>
        <taxon>Flavobacteriales</taxon>
        <taxon>Flavobacteriaceae</taxon>
        <taxon>Winogradskyella</taxon>
    </lineage>
</organism>
<evidence type="ECO:0000313" key="2">
    <source>
        <dbReference type="Proteomes" id="UP000805085"/>
    </source>
</evidence>